<evidence type="ECO:0000256" key="7">
    <source>
        <dbReference type="ARBA" id="ARBA00033769"/>
    </source>
</evidence>
<evidence type="ECO:0000256" key="5">
    <source>
        <dbReference type="ARBA" id="ARBA00023212"/>
    </source>
</evidence>
<feature type="region of interest" description="Disordered" evidence="10">
    <location>
        <begin position="1274"/>
        <end position="1309"/>
    </location>
</feature>
<keyword evidence="3" id="KW-0597">Phosphoprotein</keyword>
<dbReference type="InterPro" id="IPR038968">
    <property type="entry name" value="CSTPP1"/>
</dbReference>
<feature type="compositionally biased region" description="Gly residues" evidence="10">
    <location>
        <begin position="1284"/>
        <end position="1295"/>
    </location>
</feature>
<keyword evidence="4" id="KW-0493">Microtubule</keyword>
<evidence type="ECO:0000256" key="9">
    <source>
        <dbReference type="SAM" id="Coils"/>
    </source>
</evidence>
<feature type="coiled-coil region" evidence="9">
    <location>
        <begin position="1076"/>
        <end position="1103"/>
    </location>
</feature>
<evidence type="ECO:0000256" key="10">
    <source>
        <dbReference type="SAM" id="MobiDB-lite"/>
    </source>
</evidence>
<feature type="coiled-coil region" evidence="9">
    <location>
        <begin position="533"/>
        <end position="570"/>
    </location>
</feature>
<comment type="subcellular location">
    <subcellularLocation>
        <location evidence="1">Cytoplasm</location>
        <location evidence="1">Cytoskeleton</location>
        <location evidence="1">Microtubule organizing center</location>
        <location evidence="1">Centrosome</location>
        <location evidence="1">Centriolar satellite</location>
    </subcellularLocation>
</comment>
<comment type="similarity">
    <text evidence="6">Belongs to the CSTPP1 family.</text>
</comment>
<dbReference type="PANTHER" id="PTHR34252">
    <property type="entry name" value="UPF0705 PROTEIN C11ORF49"/>
    <property type="match status" value="1"/>
</dbReference>
<dbReference type="EMBL" id="JAPMOS010000038">
    <property type="protein sequence ID" value="KAJ4457833.1"/>
    <property type="molecule type" value="Genomic_DNA"/>
</dbReference>
<organism evidence="11 12">
    <name type="scientific">Paratrimastix pyriformis</name>
    <dbReference type="NCBI Taxonomy" id="342808"/>
    <lineage>
        <taxon>Eukaryota</taxon>
        <taxon>Metamonada</taxon>
        <taxon>Preaxostyla</taxon>
        <taxon>Paratrimastigidae</taxon>
        <taxon>Paratrimastix</taxon>
    </lineage>
</organism>
<dbReference type="PANTHER" id="PTHR34252:SF1">
    <property type="entry name" value="CENTRIOLAR SATELLITE-ASSOCIATED TUBULIN POLYGLUTAMYLASE COMPLEX REGULATOR 1"/>
    <property type="match status" value="1"/>
</dbReference>
<evidence type="ECO:0000313" key="11">
    <source>
        <dbReference type="EMBL" id="KAJ4457833.1"/>
    </source>
</evidence>
<keyword evidence="9" id="KW-0175">Coiled coil</keyword>
<sequence>MSKYISEHQLEFYFRDILNILLETRDEHPLPLITQYFQNVSAGTHVLLRPLSFVMGTLHNRRCFGRLFKQTFSTFAGRELAPFDLHQLTLMLCPDFFPELIDLNVSICWVDDLGQSESDFHSPDGRDPARVPWDAFANFLEEVLVYSEFLFDVRSRYRQLLVEHPHEAAPPESGLSLPTFRQCVDEVVAAFPGRYPPSCSTPERDRLEEIWSILASAAVRGRVTFQQFGETLCGHPPSSHLVGPTTPLLRDRPVPPHQDGRTSLVVRCLVKTENFEFKSQAPWRSWLFPRAARMMQPSPQPQPQAEGEDMVAQIKKMSLRSQQVMEQEIERLHRVIFEKDQMTASLRAAQTAEKQGLIQEYEGKLRECEKRITYLSESANTKGADHQRETGALREEVSRLNAEIQHAKQEAMTQMEALTKEREQMQAEVSAAREMLAEREQGWQQERELMQMNLDRTEKVNQDLQRCLSEGNADNQMKVLSLQRAAQAKQEMLKVENQALRGDIDRARKMLEERDRASTELQATLVESYKSLRQTLDEHDQSAQREVAALRQEEERLRQMLQERDRLANEEKAMLTYQIDVTQKACDHREALAREQLQEVATQVAAATKAWEAHEQFLLKEREASEASLKELLSESEKRIAGLEGDLHERTAQWERQARQHETQSKELQDGTVAKLDEADGLLQAWEQRDGALVAERQQLFDEITEFRTVAAKREAILTETLGSLRLSNSRLLAVIEQRERAYGDEVATLRARVASLQADCAARVQGLAATGTGVEEALARLQDVWRDANQPETGALKAEADRLLGQLLAMRSQADAAKAVATAEADRLRAALGEANTNLAALTNARDAADAASREQLKQITAAMEERLAAQAQAHEATRTLSAQLQLELDRERAAWTADRQHLVQEAAQTAALTQQKADLLGREAQELREQLTRATGRLEEASAQWASERELLTKRCTALAAQNDQLQRDLADLLALQADQQQQPVQRPYVSRFSWVSLPDLVILFPRSPPHGLFVVVGASGCESRVQKDQVDALTGQLAEAHATLEGIRDKHAIALQDAQDTHVRNTESWVTRVRVLEAQNNQQDQEMAMLQKQIEAEHQAHANACAVMEAELAVLRPLMKEREEWTAQNQQIIEGLLAKLDKAPDYGSGDCRFESCVARQIFLSDWLSRDLFDMFLTKRIACCVRGVFGAPQSDAERQVLHEELEHMAQRENQHQAAWEQSIQALADQRHELDQLRVSLSEEVARTQEFLKTQADLGTEIPALAADTAPVRQHPADAAGHPAGGDGTHGAGPGRHHGEPPPSHAHRQARVSIFVTAAPTIVSHAP</sequence>
<evidence type="ECO:0000256" key="2">
    <source>
        <dbReference type="ARBA" id="ARBA00022490"/>
    </source>
</evidence>
<keyword evidence="12" id="KW-1185">Reference proteome</keyword>
<name>A0ABQ8UI17_9EUKA</name>
<proteinExistence type="inferred from homology"/>
<keyword evidence="2" id="KW-0963">Cytoplasm</keyword>
<evidence type="ECO:0000256" key="3">
    <source>
        <dbReference type="ARBA" id="ARBA00022553"/>
    </source>
</evidence>
<reference evidence="11" key="1">
    <citation type="journal article" date="2022" name="bioRxiv">
        <title>Genomics of Preaxostyla Flagellates Illuminates Evolutionary Transitions and the Path Towards Mitochondrial Loss.</title>
        <authorList>
            <person name="Novak L.V.F."/>
            <person name="Treitli S.C."/>
            <person name="Pyrih J."/>
            <person name="Halakuc P."/>
            <person name="Pipaliya S.V."/>
            <person name="Vacek V."/>
            <person name="Brzon O."/>
            <person name="Soukal P."/>
            <person name="Eme L."/>
            <person name="Dacks J.B."/>
            <person name="Karnkowska A."/>
            <person name="Elias M."/>
            <person name="Hampl V."/>
        </authorList>
    </citation>
    <scope>NUCLEOTIDE SEQUENCE</scope>
    <source>
        <strain evidence="11">RCP-MX</strain>
    </source>
</reference>
<gene>
    <name evidence="11" type="ORF">PAPYR_6504</name>
</gene>
<feature type="coiled-coil region" evidence="9">
    <location>
        <begin position="912"/>
        <end position="985"/>
    </location>
</feature>
<evidence type="ECO:0000313" key="12">
    <source>
        <dbReference type="Proteomes" id="UP001141327"/>
    </source>
</evidence>
<feature type="coiled-coil region" evidence="9">
    <location>
        <begin position="358"/>
        <end position="435"/>
    </location>
</feature>
<dbReference type="Proteomes" id="UP001141327">
    <property type="component" value="Unassembled WGS sequence"/>
</dbReference>
<evidence type="ECO:0000256" key="1">
    <source>
        <dbReference type="ARBA" id="ARBA00004607"/>
    </source>
</evidence>
<accession>A0ABQ8UI17</accession>
<protein>
    <recommendedName>
        <fullName evidence="7">Centriolar satellite-associated tubulin polyglutamylase complex regulator 1</fullName>
    </recommendedName>
</protein>
<evidence type="ECO:0000256" key="6">
    <source>
        <dbReference type="ARBA" id="ARBA00033750"/>
    </source>
</evidence>
<evidence type="ECO:0000256" key="4">
    <source>
        <dbReference type="ARBA" id="ARBA00022701"/>
    </source>
</evidence>
<keyword evidence="5" id="KW-0206">Cytoskeleton</keyword>
<comment type="function">
    <text evidence="8">Regulator of the tubulin polyglutamylase complex (TPGC) that controls cytoskeletal organization, nuclear shape, and cilium disassembly by balancing microtubule and actin assembly. Regulates the assembly and stability of the TPGC and thereby modulates polyglutamylation of the microtubule, which antagonizes MAP4 binding.</text>
</comment>
<comment type="caution">
    <text evidence="11">The sequence shown here is derived from an EMBL/GenBank/DDBJ whole genome shotgun (WGS) entry which is preliminary data.</text>
</comment>
<evidence type="ECO:0000256" key="8">
    <source>
        <dbReference type="ARBA" id="ARBA00045673"/>
    </source>
</evidence>